<evidence type="ECO:0000256" key="8">
    <source>
        <dbReference type="PIRSR" id="PIRSR602401-1"/>
    </source>
</evidence>
<dbReference type="GO" id="GO:0004497">
    <property type="term" value="F:monooxygenase activity"/>
    <property type="evidence" value="ECO:0007669"/>
    <property type="project" value="UniProtKB-KW"/>
</dbReference>
<reference evidence="10" key="1">
    <citation type="submission" date="2010-10" db="EMBL/GenBank/DDBJ databases">
        <title>Phanerochaete chrysosporium cytochrome P450.</title>
        <authorList>
            <person name="Hirosue S."/>
            <person name="Hiratsuka N."/>
            <person name="Ichinose H."/>
            <person name="Wariishi H."/>
        </authorList>
    </citation>
    <scope>NUCLEOTIDE SEQUENCE</scope>
    <source>
        <strain evidence="10">ATCC 34541</strain>
    </source>
</reference>
<feature type="binding site" description="axial binding residue" evidence="8">
    <location>
        <position position="489"/>
    </location>
    <ligand>
        <name>heme</name>
        <dbReference type="ChEBI" id="CHEBI:30413"/>
    </ligand>
    <ligandPart>
        <name>Fe</name>
        <dbReference type="ChEBI" id="CHEBI:18248"/>
    </ligandPart>
</feature>
<dbReference type="InterPro" id="IPR050121">
    <property type="entry name" value="Cytochrome_P450_monoxygenase"/>
</dbReference>
<evidence type="ECO:0000256" key="4">
    <source>
        <dbReference type="ARBA" id="ARBA00022723"/>
    </source>
</evidence>
<dbReference type="GO" id="GO:0005506">
    <property type="term" value="F:iron ion binding"/>
    <property type="evidence" value="ECO:0007669"/>
    <property type="project" value="InterPro"/>
</dbReference>
<keyword evidence="5" id="KW-0560">Oxidoreductase</keyword>
<evidence type="ECO:0000256" key="6">
    <source>
        <dbReference type="ARBA" id="ARBA00023004"/>
    </source>
</evidence>
<dbReference type="PRINTS" id="PR00385">
    <property type="entry name" value="P450"/>
</dbReference>
<dbReference type="InterPro" id="IPR036396">
    <property type="entry name" value="Cyt_P450_sf"/>
</dbReference>
<accession>G5EJX4</accession>
<dbReference type="VEuPathDB" id="FungiDB:AGR57_2944"/>
<dbReference type="AlphaFoldDB" id="G5EJX4"/>
<proteinExistence type="evidence at transcript level"/>
<dbReference type="PANTHER" id="PTHR24305:SF187">
    <property type="entry name" value="P450, PUTATIVE (EUROFUNG)-RELATED"/>
    <property type="match status" value="1"/>
</dbReference>
<keyword evidence="7" id="KW-0503">Monooxygenase</keyword>
<dbReference type="InterPro" id="IPR001128">
    <property type="entry name" value="Cyt_P450"/>
</dbReference>
<protein>
    <submittedName>
        <fullName evidence="10">Cytochrome P450</fullName>
    </submittedName>
</protein>
<keyword evidence="4 8" id="KW-0479">Metal-binding</keyword>
<dbReference type="GO" id="GO:0020037">
    <property type="term" value="F:heme binding"/>
    <property type="evidence" value="ECO:0007669"/>
    <property type="project" value="InterPro"/>
</dbReference>
<evidence type="ECO:0000256" key="9">
    <source>
        <dbReference type="SAM" id="Phobius"/>
    </source>
</evidence>
<keyword evidence="9" id="KW-1133">Transmembrane helix</keyword>
<keyword evidence="9" id="KW-0812">Transmembrane</keyword>
<dbReference type="Gene3D" id="1.10.630.10">
    <property type="entry name" value="Cytochrome P450"/>
    <property type="match status" value="1"/>
</dbReference>
<evidence type="ECO:0000256" key="5">
    <source>
        <dbReference type="ARBA" id="ARBA00023002"/>
    </source>
</evidence>
<comment type="pathway">
    <text evidence="2">Secondary metabolite biosynthesis.</text>
</comment>
<dbReference type="GO" id="GO:0016705">
    <property type="term" value="F:oxidoreductase activity, acting on paired donors, with incorporation or reduction of molecular oxygen"/>
    <property type="evidence" value="ECO:0007669"/>
    <property type="project" value="InterPro"/>
</dbReference>
<evidence type="ECO:0000256" key="3">
    <source>
        <dbReference type="ARBA" id="ARBA00010617"/>
    </source>
</evidence>
<dbReference type="InterPro" id="IPR002401">
    <property type="entry name" value="Cyt_P450_E_grp-I"/>
</dbReference>
<feature type="transmembrane region" description="Helical" evidence="9">
    <location>
        <begin position="24"/>
        <end position="41"/>
    </location>
</feature>
<evidence type="ECO:0000256" key="1">
    <source>
        <dbReference type="ARBA" id="ARBA00001971"/>
    </source>
</evidence>
<keyword evidence="9" id="KW-0472">Membrane</keyword>
<organism evidence="10">
    <name type="scientific">Phanerodontia chrysosporium</name>
    <name type="common">White-rot fungus</name>
    <name type="synonym">Sporotrichum pruinosum</name>
    <dbReference type="NCBI Taxonomy" id="2822231"/>
    <lineage>
        <taxon>Eukaryota</taxon>
        <taxon>Fungi</taxon>
        <taxon>Dikarya</taxon>
        <taxon>Basidiomycota</taxon>
        <taxon>Agaricomycotina</taxon>
        <taxon>Agaricomycetes</taxon>
        <taxon>Polyporales</taxon>
        <taxon>Phanerochaetaceae</taxon>
        <taxon>Phanerodontia</taxon>
    </lineage>
</organism>
<comment type="similarity">
    <text evidence="3">Belongs to the cytochrome P450 family.</text>
</comment>
<evidence type="ECO:0000313" key="10">
    <source>
        <dbReference type="EMBL" id="BAL05186.1"/>
    </source>
</evidence>
<dbReference type="PANTHER" id="PTHR24305">
    <property type="entry name" value="CYTOCHROME P450"/>
    <property type="match status" value="1"/>
</dbReference>
<gene>
    <name evidence="10" type="primary">PcCYP_128a</name>
</gene>
<comment type="cofactor">
    <cofactor evidence="1 8">
        <name>heme</name>
        <dbReference type="ChEBI" id="CHEBI:30413"/>
    </cofactor>
</comment>
<dbReference type="Pfam" id="PF00067">
    <property type="entry name" value="p450"/>
    <property type="match status" value="1"/>
</dbReference>
<dbReference type="EMBL" id="AB597899">
    <property type="protein sequence ID" value="BAL05186.1"/>
    <property type="molecule type" value="mRNA"/>
</dbReference>
<keyword evidence="8" id="KW-0349">Heme</keyword>
<keyword evidence="6 8" id="KW-0408">Iron</keyword>
<sequence length="546" mass="61247">MSAIFAASSTTYIIFKRFEYSKPVPALVLLIGVPMTLASVLRDHFAGLATAMCATAAVHWVLLTLFVAVYRISPFHPLARYPGPLPCKLSKCWMAYLAGSGGKTHVYIDRLHRLYGDVVRIGPNELSVRHKDVCATVLGAKGLPRGPYYDTREHDDGVSLDGIRDPALHAVRRRPWARAMNSASTKYFEELIQHTVSDLTGGLKERAGESIDLTEWMSFFGLDFMGRMAFSYDYNMLKEGRDTQGLRRMIDQSLVNLRWISHIPWSIPYLKMIPGASKNWDDMKAAGDKVARHRVSLGSRRPDLFHHLMDEEGHEAVRPQLEVVSVDGALAIIAGADTAATTLAHFWMFMLRHPAYFERLRKEVDAAFARDDGPDFVKQARMPYLNACLNETLRLFPPVLAGLQRRVGRGTGGRMIGTHFIPEDTQVSLVAYTVHRNPDCFSPFPDTFWPDRWLTQETYTLPTGEVVPSSDVLTRRDAFMAFSQGPMACAGKNVALAEMRAAVCAVVQRFDLVLADERALDEWEEVLQECFVSKLGKLPVQVVPRN</sequence>
<feature type="transmembrane region" description="Helical" evidence="9">
    <location>
        <begin position="47"/>
        <end position="70"/>
    </location>
</feature>
<dbReference type="SUPFAM" id="SSF48264">
    <property type="entry name" value="Cytochrome P450"/>
    <property type="match status" value="1"/>
</dbReference>
<evidence type="ECO:0000256" key="2">
    <source>
        <dbReference type="ARBA" id="ARBA00005179"/>
    </source>
</evidence>
<evidence type="ECO:0000256" key="7">
    <source>
        <dbReference type="ARBA" id="ARBA00023033"/>
    </source>
</evidence>
<dbReference type="PRINTS" id="PR00463">
    <property type="entry name" value="EP450I"/>
</dbReference>
<name>G5EJX4_PHACH</name>